<name>A0A0D6LW60_9BILA</name>
<feature type="transmembrane region" description="Helical" evidence="2">
    <location>
        <begin position="347"/>
        <end position="367"/>
    </location>
</feature>
<keyword evidence="2" id="KW-0472">Membrane</keyword>
<dbReference type="InterPro" id="IPR000731">
    <property type="entry name" value="SSD"/>
</dbReference>
<dbReference type="InterPro" id="IPR051697">
    <property type="entry name" value="Patched_domain-protein"/>
</dbReference>
<evidence type="ECO:0000256" key="2">
    <source>
        <dbReference type="SAM" id="Phobius"/>
    </source>
</evidence>
<reference evidence="4 5" key="1">
    <citation type="submission" date="2013-05" db="EMBL/GenBank/DDBJ databases">
        <title>Draft genome of the parasitic nematode Anyclostoma ceylanicum.</title>
        <authorList>
            <person name="Mitreva M."/>
        </authorList>
    </citation>
    <scope>NUCLEOTIDE SEQUENCE [LARGE SCALE GENOMIC DNA]</scope>
</reference>
<feature type="transmembrane region" description="Helical" evidence="2">
    <location>
        <begin position="498"/>
        <end position="516"/>
    </location>
</feature>
<dbReference type="GO" id="GO:0005886">
    <property type="term" value="C:plasma membrane"/>
    <property type="evidence" value="ECO:0007669"/>
    <property type="project" value="TreeGrafter"/>
</dbReference>
<dbReference type="EMBL" id="KE124876">
    <property type="protein sequence ID" value="EPB76089.1"/>
    <property type="molecule type" value="Genomic_DNA"/>
</dbReference>
<gene>
    <name evidence="4" type="ORF">ANCCEY_04817</name>
</gene>
<accession>A0A0D6LW60</accession>
<keyword evidence="2" id="KW-0812">Transmembrane</keyword>
<sequence>MDNFQAIVSQFFETTKVFGMMQGDALAPWIHEIKFLFTVKRLLLCSVVAAATDFKLNTTNETLQVFLPDKMESLSDFKKLVALFPPQDAQRDTYSVFGSKFASVIFEDVDGNAATPQAIKRLAKLHRSIVTLKWDKLEQLLKRDQLKNVNHENVISTSDNLSLSTVCLRQSDNCALHPLAYALEDEEPVLSVQFLLRYPMLKLGDLAIDNALVFGDVKVNESKKDEDGNAPVETARAIRVFYMLEASEDADRWIRLFLKHMAAYSEESSRIFWTSSRSLADEMERNGALLIPWMPWAALALVVFCMAVCSSRDVVRSQPFIGFFAMFNAAMATVASMALLLYVRYPFLPLVFIMPFLVVSIGTDNMFLMLKSWRLSPEADVERRFVDALTETAASLFLTSLTDGLSFSVGSVSDFYAVRVFCTYCAMAILFMFIFQVTFFNAVMVLCCRRELAGRHSLLCYKVSKKEIVRDAVTLHHSTNGTCGAVLAEILSTTGAKVVTVLVYLVYLAASINYALGKFNLSWKAPERPTSSVSALPLGLDLKLLAPLGSYAAEELRAQERLFFDYGPYCFAVVLLRNRSLTNPEERRRLLLLYNALSRFDLNGDIEATKMLLRVRLLGPAHDKPRAEFLRSTMRDGGFDGFAYDTSFLLVDQQLATASGVITNVITATVTMLFICVLMVPRPVSATCIAVSILSINLGVVGALSSVDTRLDIISMITIVMSIGFSVDYVTHTTFHFIIQKDNRLKKCLTVMTEPILQSALSTVVGVSLLAFVPSYIVRTFVWTVFAVVGIGLLHGLLFVPVLLELMVPPTEYMQPYNAGTH</sequence>
<feature type="transmembrane region" description="Helical" evidence="2">
    <location>
        <begin position="320"/>
        <end position="341"/>
    </location>
</feature>
<organism evidence="4 5">
    <name type="scientific">Ancylostoma ceylanicum</name>
    <dbReference type="NCBI Taxonomy" id="53326"/>
    <lineage>
        <taxon>Eukaryota</taxon>
        <taxon>Metazoa</taxon>
        <taxon>Ecdysozoa</taxon>
        <taxon>Nematoda</taxon>
        <taxon>Chromadorea</taxon>
        <taxon>Rhabditida</taxon>
        <taxon>Rhabditina</taxon>
        <taxon>Rhabditomorpha</taxon>
        <taxon>Strongyloidea</taxon>
        <taxon>Ancylostomatidae</taxon>
        <taxon>Ancylostomatinae</taxon>
        <taxon>Ancylostoma</taxon>
    </lineage>
</organism>
<keyword evidence="2" id="KW-1133">Transmembrane helix</keyword>
<evidence type="ECO:0000259" key="3">
    <source>
        <dbReference type="PROSITE" id="PS50156"/>
    </source>
</evidence>
<dbReference type="InterPro" id="IPR053958">
    <property type="entry name" value="HMGCR/SNAP/NPC1-like_SSD"/>
</dbReference>
<feature type="transmembrane region" description="Helical" evidence="2">
    <location>
        <begin position="287"/>
        <end position="308"/>
    </location>
</feature>
<dbReference type="Pfam" id="PF12349">
    <property type="entry name" value="Sterol-sensing"/>
    <property type="match status" value="1"/>
</dbReference>
<keyword evidence="5" id="KW-1185">Reference proteome</keyword>
<feature type="transmembrane region" description="Helical" evidence="2">
    <location>
        <begin position="713"/>
        <end position="735"/>
    </location>
</feature>
<dbReference type="GO" id="GO:0006897">
    <property type="term" value="P:endocytosis"/>
    <property type="evidence" value="ECO:0007669"/>
    <property type="project" value="TreeGrafter"/>
</dbReference>
<feature type="transmembrane region" description="Helical" evidence="2">
    <location>
        <begin position="756"/>
        <end position="777"/>
    </location>
</feature>
<dbReference type="Proteomes" id="UP000054495">
    <property type="component" value="Unassembled WGS sequence"/>
</dbReference>
<dbReference type="PANTHER" id="PTHR10796:SF96">
    <property type="entry name" value="PATCHED-RELATED PROTEIN 9"/>
    <property type="match status" value="1"/>
</dbReference>
<proteinExistence type="inferred from homology"/>
<dbReference type="PROSITE" id="PS50156">
    <property type="entry name" value="SSD"/>
    <property type="match status" value="1"/>
</dbReference>
<dbReference type="AlphaFoldDB" id="A0A0D6LW60"/>
<comment type="similarity">
    <text evidence="1">Belongs to the patched family.</text>
</comment>
<feature type="transmembrane region" description="Helical" evidence="2">
    <location>
        <begin position="783"/>
        <end position="804"/>
    </location>
</feature>
<evidence type="ECO:0000256" key="1">
    <source>
        <dbReference type="ARBA" id="ARBA00005585"/>
    </source>
</evidence>
<feature type="transmembrane region" description="Helical" evidence="2">
    <location>
        <begin position="415"/>
        <end position="448"/>
    </location>
</feature>
<dbReference type="GO" id="GO:0030659">
    <property type="term" value="C:cytoplasmic vesicle membrane"/>
    <property type="evidence" value="ECO:0007669"/>
    <property type="project" value="TreeGrafter"/>
</dbReference>
<protein>
    <submittedName>
        <fullName evidence="4">Putative RepA leader peptide Tap</fullName>
    </submittedName>
</protein>
<dbReference type="Gene3D" id="1.20.1640.10">
    <property type="entry name" value="Multidrug efflux transporter AcrB transmembrane domain"/>
    <property type="match status" value="2"/>
</dbReference>
<feature type="domain" description="SSD" evidence="3">
    <location>
        <begin position="312"/>
        <end position="446"/>
    </location>
</feature>
<dbReference type="SUPFAM" id="SSF82866">
    <property type="entry name" value="Multidrug efflux transporter AcrB transmembrane domain"/>
    <property type="match status" value="2"/>
</dbReference>
<feature type="transmembrane region" description="Helical" evidence="2">
    <location>
        <begin position="687"/>
        <end position="707"/>
    </location>
</feature>
<evidence type="ECO:0000313" key="5">
    <source>
        <dbReference type="Proteomes" id="UP000054495"/>
    </source>
</evidence>
<dbReference type="PANTHER" id="PTHR10796">
    <property type="entry name" value="PATCHED-RELATED"/>
    <property type="match status" value="1"/>
</dbReference>
<evidence type="ECO:0000313" key="4">
    <source>
        <dbReference type="EMBL" id="EPB76089.1"/>
    </source>
</evidence>
<feature type="transmembrane region" description="Helical" evidence="2">
    <location>
        <begin position="655"/>
        <end position="680"/>
    </location>
</feature>
<dbReference type="GO" id="GO:0018996">
    <property type="term" value="P:molting cycle, collagen and cuticulin-based cuticle"/>
    <property type="evidence" value="ECO:0007669"/>
    <property type="project" value="TreeGrafter"/>
</dbReference>